<sequence>MFYHSYKSLFKIKFKIYSIGKYQLARPIPLDTLGILIILALPSYLIAGPIAGAFGTNRVATAILVDFLLTSFAHKFDPQGRPFLEFVYDIFTFIFRPKKRDFYETVQTNRKHRLRWEALDLE</sequence>
<dbReference type="RefSeq" id="WP_011877166.1">
    <property type="nucleotide sequence ID" value="NC_009253.1"/>
</dbReference>
<keyword evidence="1" id="KW-0472">Membrane</keyword>
<dbReference type="Proteomes" id="UP000001556">
    <property type="component" value="Chromosome"/>
</dbReference>
<dbReference type="Pfam" id="PF12648">
    <property type="entry name" value="TcpE"/>
    <property type="match status" value="1"/>
</dbReference>
<dbReference type="OrthoDB" id="1808282at2"/>
<keyword evidence="3" id="KW-1185">Reference proteome</keyword>
<reference evidence="2 3" key="1">
    <citation type="submission" date="2007-03" db="EMBL/GenBank/DDBJ databases">
        <title>Complete sequence of Desulfotomaculum reducens MI-1.</title>
        <authorList>
            <consortium name="US DOE Joint Genome Institute"/>
            <person name="Copeland A."/>
            <person name="Lucas S."/>
            <person name="Lapidus A."/>
            <person name="Barry K."/>
            <person name="Detter J.C."/>
            <person name="Glavina del Rio T."/>
            <person name="Hammon N."/>
            <person name="Israni S."/>
            <person name="Dalin E."/>
            <person name="Tice H."/>
            <person name="Pitluck S."/>
            <person name="Sims D."/>
            <person name="Brettin T."/>
            <person name="Bruce D."/>
            <person name="Han C."/>
            <person name="Tapia R."/>
            <person name="Schmutz J."/>
            <person name="Larimer F."/>
            <person name="Land M."/>
            <person name="Hauser L."/>
            <person name="Kyrpides N."/>
            <person name="Kim E."/>
            <person name="Tebo B.M."/>
            <person name="Richardson P."/>
        </authorList>
    </citation>
    <scope>NUCLEOTIDE SEQUENCE [LARGE SCALE GENOMIC DNA]</scope>
    <source>
        <strain evidence="2 3">MI-1</strain>
    </source>
</reference>
<dbReference type="EMBL" id="CP000612">
    <property type="protein sequence ID" value="ABO49331.1"/>
    <property type="molecule type" value="Genomic_DNA"/>
</dbReference>
<keyword evidence="1" id="KW-0812">Transmembrane</keyword>
<keyword evidence="1" id="KW-1133">Transmembrane helix</keyword>
<feature type="transmembrane region" description="Helical" evidence="1">
    <location>
        <begin position="33"/>
        <end position="54"/>
    </location>
</feature>
<accession>A4J2M8</accession>
<dbReference type="HOGENOM" id="CLU_132056_0_0_9"/>
<proteinExistence type="predicted"/>
<organism evidence="2 3">
    <name type="scientific">Desulforamulus reducens (strain ATCC BAA-1160 / DSM 100696 / MI-1)</name>
    <name type="common">Desulfotomaculum reducens</name>
    <dbReference type="NCBI Taxonomy" id="349161"/>
    <lineage>
        <taxon>Bacteria</taxon>
        <taxon>Bacillati</taxon>
        <taxon>Bacillota</taxon>
        <taxon>Clostridia</taxon>
        <taxon>Eubacteriales</taxon>
        <taxon>Peptococcaceae</taxon>
        <taxon>Desulforamulus</taxon>
    </lineage>
</organism>
<evidence type="ECO:0000256" key="1">
    <source>
        <dbReference type="SAM" id="Phobius"/>
    </source>
</evidence>
<gene>
    <name evidence="2" type="ordered locus">Dred_0793</name>
</gene>
<protein>
    <submittedName>
        <fullName evidence="2">Uncharacterized protein</fullName>
    </submittedName>
</protein>
<name>A4J2M8_DESRM</name>
<dbReference type="STRING" id="349161.Dred_0793"/>
<evidence type="ECO:0000313" key="3">
    <source>
        <dbReference type="Proteomes" id="UP000001556"/>
    </source>
</evidence>
<dbReference type="AlphaFoldDB" id="A4J2M8"/>
<dbReference type="InterPro" id="IPR025608">
    <property type="entry name" value="TcpE"/>
</dbReference>
<dbReference type="KEGG" id="drm:Dred_0793"/>
<evidence type="ECO:0000313" key="2">
    <source>
        <dbReference type="EMBL" id="ABO49331.1"/>
    </source>
</evidence>